<reference evidence="2 3" key="1">
    <citation type="submission" date="2021-03" db="EMBL/GenBank/DDBJ databases">
        <authorList>
            <person name="Kanchanasin P."/>
            <person name="Saeng-In P."/>
            <person name="Phongsopitanun W."/>
            <person name="Yuki M."/>
            <person name="Kudo T."/>
            <person name="Ohkuma M."/>
            <person name="Tanasupawat S."/>
        </authorList>
    </citation>
    <scope>NUCLEOTIDE SEQUENCE [LARGE SCALE GENOMIC DNA]</scope>
    <source>
        <strain evidence="2 3">L46</strain>
    </source>
</reference>
<sequence>MSDPIPVPTLSPDDDYDGPAFAPIYTARVTVSGGASAHARATGRARSSDGALDLDLRAPRELGGDAAGPNPEQLFATAVAACLHGALSLLARRHALDPAPIRVDASVSFGRDPADGGYLVRTELLVTWPDVDRSTAAELLAKAAELCPYVKMPRQGAPSVIRLAP</sequence>
<dbReference type="InterPro" id="IPR003718">
    <property type="entry name" value="OsmC/Ohr_fam"/>
</dbReference>
<comment type="similarity">
    <text evidence="1">Belongs to the OsmC/Ohr family.</text>
</comment>
<name>A0ABS3R9X8_9ACTN</name>
<organism evidence="2 3">
    <name type="scientific">Actinomadura nitritigenes</name>
    <dbReference type="NCBI Taxonomy" id="134602"/>
    <lineage>
        <taxon>Bacteria</taxon>
        <taxon>Bacillati</taxon>
        <taxon>Actinomycetota</taxon>
        <taxon>Actinomycetes</taxon>
        <taxon>Streptosporangiales</taxon>
        <taxon>Thermomonosporaceae</taxon>
        <taxon>Actinomadura</taxon>
    </lineage>
</organism>
<comment type="caution">
    <text evidence="2">The sequence shown here is derived from an EMBL/GenBank/DDBJ whole genome shotgun (WGS) entry which is preliminary data.</text>
</comment>
<dbReference type="InterPro" id="IPR015946">
    <property type="entry name" value="KH_dom-like_a/b"/>
</dbReference>
<dbReference type="Proteomes" id="UP000666915">
    <property type="component" value="Unassembled WGS sequence"/>
</dbReference>
<evidence type="ECO:0000256" key="1">
    <source>
        <dbReference type="ARBA" id="ARBA00007378"/>
    </source>
</evidence>
<dbReference type="Pfam" id="PF02566">
    <property type="entry name" value="OsmC"/>
    <property type="match status" value="1"/>
</dbReference>
<dbReference type="PANTHER" id="PTHR33797:SF2">
    <property type="entry name" value="ORGANIC HYDROPEROXIDE RESISTANCE PROTEIN-LIKE"/>
    <property type="match status" value="1"/>
</dbReference>
<dbReference type="RefSeq" id="WP_208271379.1">
    <property type="nucleotide sequence ID" value="NZ_BAAAGM010000052.1"/>
</dbReference>
<protein>
    <submittedName>
        <fullName evidence="2">Ohr family peroxiredoxin</fullName>
    </submittedName>
</protein>
<dbReference type="SUPFAM" id="SSF82784">
    <property type="entry name" value="OsmC-like"/>
    <property type="match status" value="1"/>
</dbReference>
<dbReference type="InterPro" id="IPR019953">
    <property type="entry name" value="OHR"/>
</dbReference>
<dbReference type="NCBIfam" id="TIGR03561">
    <property type="entry name" value="organ_hyd_perox"/>
    <property type="match status" value="1"/>
</dbReference>
<dbReference type="Gene3D" id="2.20.25.10">
    <property type="match status" value="1"/>
</dbReference>
<evidence type="ECO:0000313" key="2">
    <source>
        <dbReference type="EMBL" id="MBO2443054.1"/>
    </source>
</evidence>
<keyword evidence="3" id="KW-1185">Reference proteome</keyword>
<accession>A0ABS3R9X8</accession>
<dbReference type="PANTHER" id="PTHR33797">
    <property type="entry name" value="ORGANIC HYDROPEROXIDE RESISTANCE PROTEIN-LIKE"/>
    <property type="match status" value="1"/>
</dbReference>
<dbReference type="Gene3D" id="3.30.300.20">
    <property type="match status" value="1"/>
</dbReference>
<evidence type="ECO:0000313" key="3">
    <source>
        <dbReference type="Proteomes" id="UP000666915"/>
    </source>
</evidence>
<dbReference type="EMBL" id="JAGEOK010000030">
    <property type="protein sequence ID" value="MBO2443054.1"/>
    <property type="molecule type" value="Genomic_DNA"/>
</dbReference>
<gene>
    <name evidence="2" type="ORF">J4557_36555</name>
</gene>
<proteinExistence type="inferred from homology"/>
<dbReference type="InterPro" id="IPR036102">
    <property type="entry name" value="OsmC/Ohrsf"/>
</dbReference>